<evidence type="ECO:0000259" key="5">
    <source>
        <dbReference type="PROSITE" id="PS50931"/>
    </source>
</evidence>
<comment type="similarity">
    <text evidence="1">Belongs to the LysR transcriptional regulatory family.</text>
</comment>
<evidence type="ECO:0000256" key="2">
    <source>
        <dbReference type="ARBA" id="ARBA00023015"/>
    </source>
</evidence>
<accession>A0AAU9AJ65</accession>
<evidence type="ECO:0000313" key="6">
    <source>
        <dbReference type="EMBL" id="BAV97828.1"/>
    </source>
</evidence>
<dbReference type="SUPFAM" id="SSF46785">
    <property type="entry name" value="Winged helix' DNA-binding domain"/>
    <property type="match status" value="1"/>
</dbReference>
<keyword evidence="2" id="KW-0805">Transcription regulation</keyword>
<proteinExistence type="inferred from homology"/>
<dbReference type="RefSeq" id="WP_096377970.1">
    <property type="nucleotide sequence ID" value="NZ_AP014940.1"/>
</dbReference>
<dbReference type="InterPro" id="IPR005119">
    <property type="entry name" value="LysR_subst-bd"/>
</dbReference>
<keyword evidence="3" id="KW-0238">DNA-binding</keyword>
<dbReference type="Proteomes" id="UP000218824">
    <property type="component" value="Chromosome"/>
</dbReference>
<dbReference type="InterPro" id="IPR000847">
    <property type="entry name" value="LysR_HTH_N"/>
</dbReference>
<evidence type="ECO:0000256" key="3">
    <source>
        <dbReference type="ARBA" id="ARBA00023125"/>
    </source>
</evidence>
<dbReference type="Gene3D" id="1.10.10.10">
    <property type="entry name" value="Winged helix-like DNA-binding domain superfamily/Winged helix DNA-binding domain"/>
    <property type="match status" value="1"/>
</dbReference>
<dbReference type="KEGG" id="lem:LEN_2341"/>
<keyword evidence="4" id="KW-0804">Transcription</keyword>
<dbReference type="InterPro" id="IPR036388">
    <property type="entry name" value="WH-like_DNA-bd_sf"/>
</dbReference>
<dbReference type="PROSITE" id="PS50931">
    <property type="entry name" value="HTH_LYSR"/>
    <property type="match status" value="1"/>
</dbReference>
<sequence>MESLANLESFVRSAELGGFSAAARQLGLSPAAVSRNVAVLERNLGLRLFQRSTRKLALTEAGERFLDSVRSHVDALGAALGAAALDRAEPAGTLKLSLSPGFGIDYVLPLMPEFLRRYPRLRLDWRFENRPVELIAEGFDAAIGGGIELAAGLVARPLAPLHVIAVAAPGYLDECAAQGRALPVHPDDLAGHDGIVMRSHRHGRINHWTLRDGAGREALAMPRERAAFDDPEAMARAAALGLGVTLVAVQHALPYLHEGRLRRLLPDWYADLGAINLYFAGRSLLPAKTRAFVDFLGAACERAGLAQRLSGRPAPA</sequence>
<dbReference type="EMBL" id="AP014940">
    <property type="protein sequence ID" value="BAV97828.1"/>
    <property type="molecule type" value="Genomic_DNA"/>
</dbReference>
<dbReference type="FunFam" id="1.10.10.10:FF:000001">
    <property type="entry name" value="LysR family transcriptional regulator"/>
    <property type="match status" value="1"/>
</dbReference>
<dbReference type="GO" id="GO:0043565">
    <property type="term" value="F:sequence-specific DNA binding"/>
    <property type="evidence" value="ECO:0007669"/>
    <property type="project" value="TreeGrafter"/>
</dbReference>
<dbReference type="Pfam" id="PF00126">
    <property type="entry name" value="HTH_1"/>
    <property type="match status" value="1"/>
</dbReference>
<dbReference type="GO" id="GO:0003700">
    <property type="term" value="F:DNA-binding transcription factor activity"/>
    <property type="evidence" value="ECO:0007669"/>
    <property type="project" value="InterPro"/>
</dbReference>
<dbReference type="Gene3D" id="3.40.190.290">
    <property type="match status" value="1"/>
</dbReference>
<dbReference type="GO" id="GO:0006351">
    <property type="term" value="P:DNA-templated transcription"/>
    <property type="evidence" value="ECO:0007669"/>
    <property type="project" value="TreeGrafter"/>
</dbReference>
<gene>
    <name evidence="6" type="ORF">LEN_2341</name>
</gene>
<dbReference type="InterPro" id="IPR058163">
    <property type="entry name" value="LysR-type_TF_proteobact-type"/>
</dbReference>
<protein>
    <submittedName>
        <fullName evidence="6">LysR family transcriptional regulator</fullName>
    </submittedName>
</protein>
<reference evidence="6 7" key="1">
    <citation type="journal article" date="2017" name="DNA Res.">
        <title>Complete genome sequence and expression profile of the commercial lytic enzyme producer Lysobacter enzymogenes M497-1.</title>
        <authorList>
            <person name="Takami H."/>
            <person name="Toyoda A."/>
            <person name="Uchiyama I."/>
            <person name="Itoh T."/>
            <person name="Takaki Y."/>
            <person name="Arai W."/>
            <person name="Nishi S."/>
            <person name="Kawai M."/>
            <person name="Shinya K."/>
            <person name="Ikeda H."/>
        </authorList>
    </citation>
    <scope>NUCLEOTIDE SEQUENCE [LARGE SCALE GENOMIC DNA]</scope>
    <source>
        <strain evidence="6 7">M497-1</strain>
    </source>
</reference>
<dbReference type="AlphaFoldDB" id="A0AAU9AJ65"/>
<dbReference type="Pfam" id="PF03466">
    <property type="entry name" value="LysR_substrate"/>
    <property type="match status" value="1"/>
</dbReference>
<evidence type="ECO:0000256" key="1">
    <source>
        <dbReference type="ARBA" id="ARBA00009437"/>
    </source>
</evidence>
<dbReference type="InterPro" id="IPR036390">
    <property type="entry name" value="WH_DNA-bd_sf"/>
</dbReference>
<evidence type="ECO:0000313" key="7">
    <source>
        <dbReference type="Proteomes" id="UP000218824"/>
    </source>
</evidence>
<dbReference type="PANTHER" id="PTHR30537:SF72">
    <property type="entry name" value="LYSR FAMILY TRANSCRIPTIONAL REGULATOR"/>
    <property type="match status" value="1"/>
</dbReference>
<name>A0AAU9AJ65_LYSEN</name>
<dbReference type="PANTHER" id="PTHR30537">
    <property type="entry name" value="HTH-TYPE TRANSCRIPTIONAL REGULATOR"/>
    <property type="match status" value="1"/>
</dbReference>
<feature type="domain" description="HTH lysR-type" evidence="5">
    <location>
        <begin position="1"/>
        <end position="59"/>
    </location>
</feature>
<dbReference type="PRINTS" id="PR00039">
    <property type="entry name" value="HTHLYSR"/>
</dbReference>
<dbReference type="GeneID" id="83064202"/>
<organism evidence="6 7">
    <name type="scientific">Lysobacter enzymogenes</name>
    <dbReference type="NCBI Taxonomy" id="69"/>
    <lineage>
        <taxon>Bacteria</taxon>
        <taxon>Pseudomonadati</taxon>
        <taxon>Pseudomonadota</taxon>
        <taxon>Gammaproteobacteria</taxon>
        <taxon>Lysobacterales</taxon>
        <taxon>Lysobacteraceae</taxon>
        <taxon>Lysobacter</taxon>
    </lineage>
</organism>
<dbReference type="CDD" id="cd08422">
    <property type="entry name" value="PBP2_CrgA_like"/>
    <property type="match status" value="1"/>
</dbReference>
<dbReference type="SUPFAM" id="SSF53850">
    <property type="entry name" value="Periplasmic binding protein-like II"/>
    <property type="match status" value="1"/>
</dbReference>
<evidence type="ECO:0000256" key="4">
    <source>
        <dbReference type="ARBA" id="ARBA00023163"/>
    </source>
</evidence>